<keyword evidence="8" id="KW-1185">Reference proteome</keyword>
<dbReference type="PANTHER" id="PTHR22550:SF5">
    <property type="entry name" value="LEUCINE ZIPPER PROTEIN 4"/>
    <property type="match status" value="1"/>
</dbReference>
<dbReference type="KEGG" id="ppn:Palpr_1164"/>
<dbReference type="Pfam" id="PF13519">
    <property type="entry name" value="VWA_2"/>
    <property type="match status" value="1"/>
</dbReference>
<dbReference type="InterPro" id="IPR050768">
    <property type="entry name" value="UPF0353/GerABKA_families"/>
</dbReference>
<evidence type="ECO:0000256" key="3">
    <source>
        <dbReference type="ARBA" id="ARBA00022989"/>
    </source>
</evidence>
<keyword evidence="2 5" id="KW-0812">Transmembrane</keyword>
<dbReference type="SMART" id="SM00327">
    <property type="entry name" value="VWA"/>
    <property type="match status" value="1"/>
</dbReference>
<keyword evidence="3 5" id="KW-1133">Transmembrane helix</keyword>
<organism evidence="7 8">
    <name type="scientific">Paludibacter propionicigenes (strain DSM 17365 / JCM 13257 / WB4)</name>
    <dbReference type="NCBI Taxonomy" id="694427"/>
    <lineage>
        <taxon>Bacteria</taxon>
        <taxon>Pseudomonadati</taxon>
        <taxon>Bacteroidota</taxon>
        <taxon>Bacteroidia</taxon>
        <taxon>Bacteroidales</taxon>
        <taxon>Paludibacteraceae</taxon>
        <taxon>Paludibacter</taxon>
    </lineage>
</organism>
<dbReference type="RefSeq" id="WP_013444680.1">
    <property type="nucleotide sequence ID" value="NC_014734.1"/>
</dbReference>
<dbReference type="Gene3D" id="3.40.50.410">
    <property type="entry name" value="von Willebrand factor, type A domain"/>
    <property type="match status" value="1"/>
</dbReference>
<sequence>MFRFAHPEYLFLLLLIPLLIGVFIYTSIQKRRNIAKFGNPDILAQLMPNVSKVRPQLKFYFQLVVVFLLTIVLAQPQFGLKQEKEKRKGIEVMIALDVSNSMLAQDVLPSRLENAKQILSKLVDDMNDDKVGLVVFAGDAYTQLPITVDYVSAKMFLSNISPELVPRQGTAIGSALDLAIKSFGAKSEAGKAIILITDGENHEDDAIGAAKLAAENNIIVNVIGMGKTDGAPIPVPGTMSFRKDKDGNVVVSKLNEQMCKEIALAGKGVYVHADNTNGAYKVINKELDKLAKSDLKSTSYSEYNEQFQSFALLALLILVIDFFIFDRKNKRLSKIKIFDLKDKVTK</sequence>
<dbReference type="Proteomes" id="UP000008718">
    <property type="component" value="Chromosome"/>
</dbReference>
<feature type="domain" description="VWFA" evidence="6">
    <location>
        <begin position="91"/>
        <end position="290"/>
    </location>
</feature>
<dbReference type="HOGENOM" id="CLU_024570_1_0_10"/>
<name>E4T3L7_PALPW</name>
<dbReference type="AlphaFoldDB" id="E4T3L7"/>
<gene>
    <name evidence="7" type="ordered locus">Palpr_1164</name>
</gene>
<evidence type="ECO:0000313" key="8">
    <source>
        <dbReference type="Proteomes" id="UP000008718"/>
    </source>
</evidence>
<evidence type="ECO:0000256" key="5">
    <source>
        <dbReference type="SAM" id="Phobius"/>
    </source>
</evidence>
<dbReference type="PROSITE" id="PS50234">
    <property type="entry name" value="VWFA"/>
    <property type="match status" value="1"/>
</dbReference>
<dbReference type="InterPro" id="IPR036465">
    <property type="entry name" value="vWFA_dom_sf"/>
</dbReference>
<feature type="transmembrane region" description="Helical" evidence="5">
    <location>
        <begin position="59"/>
        <end position="78"/>
    </location>
</feature>
<proteinExistence type="predicted"/>
<evidence type="ECO:0000256" key="4">
    <source>
        <dbReference type="ARBA" id="ARBA00023136"/>
    </source>
</evidence>
<dbReference type="SUPFAM" id="SSF53300">
    <property type="entry name" value="vWA-like"/>
    <property type="match status" value="1"/>
</dbReference>
<feature type="transmembrane region" description="Helical" evidence="5">
    <location>
        <begin position="6"/>
        <end position="26"/>
    </location>
</feature>
<dbReference type="InterPro" id="IPR024163">
    <property type="entry name" value="Aerotolerance_reg_N"/>
</dbReference>
<evidence type="ECO:0000259" key="6">
    <source>
        <dbReference type="PROSITE" id="PS50234"/>
    </source>
</evidence>
<dbReference type="STRING" id="694427.Palpr_1164"/>
<keyword evidence="4 5" id="KW-0472">Membrane</keyword>
<feature type="transmembrane region" description="Helical" evidence="5">
    <location>
        <begin position="307"/>
        <end position="325"/>
    </location>
</feature>
<dbReference type="EMBL" id="CP002345">
    <property type="protein sequence ID" value="ADQ79311.1"/>
    <property type="molecule type" value="Genomic_DNA"/>
</dbReference>
<accession>E4T3L7</accession>
<reference evidence="7 8" key="2">
    <citation type="journal article" date="2011" name="Stand. Genomic Sci.">
        <title>Complete genome sequence of Paludibacter propionicigenes type strain (WB4).</title>
        <authorList>
            <person name="Gronow S."/>
            <person name="Munk C."/>
            <person name="Lapidus A."/>
            <person name="Nolan M."/>
            <person name="Lucas S."/>
            <person name="Hammon N."/>
            <person name="Deshpande S."/>
            <person name="Cheng J.F."/>
            <person name="Tapia R."/>
            <person name="Han C."/>
            <person name="Goodwin L."/>
            <person name="Pitluck S."/>
            <person name="Liolios K."/>
            <person name="Ivanova N."/>
            <person name="Mavromatis K."/>
            <person name="Mikhailova N."/>
            <person name="Pati A."/>
            <person name="Chen A."/>
            <person name="Palaniappan K."/>
            <person name="Land M."/>
            <person name="Hauser L."/>
            <person name="Chang Y.J."/>
            <person name="Jeffries C.D."/>
            <person name="Brambilla E."/>
            <person name="Rohde M."/>
            <person name="Goker M."/>
            <person name="Detter J.C."/>
            <person name="Woyke T."/>
            <person name="Bristow J."/>
            <person name="Eisen J.A."/>
            <person name="Markowitz V."/>
            <person name="Hugenholtz P."/>
            <person name="Kyrpides N.C."/>
            <person name="Klenk H.P."/>
        </authorList>
    </citation>
    <scope>NUCLEOTIDE SEQUENCE [LARGE SCALE GENOMIC DNA]</scope>
    <source>
        <strain evidence="8">DSM 17365 / JCM 13257 / WB4</strain>
    </source>
</reference>
<protein>
    <submittedName>
        <fullName evidence="7">von Willebrand factor type A</fullName>
    </submittedName>
</protein>
<dbReference type="eggNOG" id="COG2304">
    <property type="taxonomic scope" value="Bacteria"/>
</dbReference>
<reference key="1">
    <citation type="submission" date="2010-11" db="EMBL/GenBank/DDBJ databases">
        <title>The complete genome of Paludibacter propionicigenes DSM 17365.</title>
        <authorList>
            <consortium name="US DOE Joint Genome Institute (JGI-PGF)"/>
            <person name="Lucas S."/>
            <person name="Copeland A."/>
            <person name="Lapidus A."/>
            <person name="Bruce D."/>
            <person name="Goodwin L."/>
            <person name="Pitluck S."/>
            <person name="Kyrpides N."/>
            <person name="Mavromatis K."/>
            <person name="Ivanova N."/>
            <person name="Munk A.C."/>
            <person name="Brettin T."/>
            <person name="Detter J.C."/>
            <person name="Han C."/>
            <person name="Tapia R."/>
            <person name="Land M."/>
            <person name="Hauser L."/>
            <person name="Markowitz V."/>
            <person name="Cheng J.-F."/>
            <person name="Hugenholtz P."/>
            <person name="Woyke T."/>
            <person name="Wu D."/>
            <person name="Gronow S."/>
            <person name="Wellnitz S."/>
            <person name="Brambilla E."/>
            <person name="Klenk H.-P."/>
            <person name="Eisen J.A."/>
        </authorList>
    </citation>
    <scope>NUCLEOTIDE SEQUENCE</scope>
    <source>
        <strain>WB4</strain>
    </source>
</reference>
<dbReference type="PANTHER" id="PTHR22550">
    <property type="entry name" value="SPORE GERMINATION PROTEIN"/>
    <property type="match status" value="1"/>
</dbReference>
<evidence type="ECO:0000313" key="7">
    <source>
        <dbReference type="EMBL" id="ADQ79311.1"/>
    </source>
</evidence>
<evidence type="ECO:0000256" key="2">
    <source>
        <dbReference type="ARBA" id="ARBA00022692"/>
    </source>
</evidence>
<dbReference type="InterPro" id="IPR002035">
    <property type="entry name" value="VWF_A"/>
</dbReference>
<dbReference type="OrthoDB" id="6206554at2"/>
<keyword evidence="1" id="KW-1003">Cell membrane</keyword>
<dbReference type="Pfam" id="PF07584">
    <property type="entry name" value="BatA"/>
    <property type="match status" value="1"/>
</dbReference>
<evidence type="ECO:0000256" key="1">
    <source>
        <dbReference type="ARBA" id="ARBA00022475"/>
    </source>
</evidence>